<reference evidence="8" key="1">
    <citation type="submission" date="2020-11" db="EMBL/GenBank/DDBJ databases">
        <authorList>
            <consortium name="DOE Joint Genome Institute"/>
            <person name="Ahrendt S."/>
            <person name="Riley R."/>
            <person name="Andreopoulos W."/>
            <person name="Labutti K."/>
            <person name="Pangilinan J."/>
            <person name="Ruiz-Duenas F.J."/>
            <person name="Barrasa J.M."/>
            <person name="Sanchez-Garcia M."/>
            <person name="Camarero S."/>
            <person name="Miyauchi S."/>
            <person name="Serrano A."/>
            <person name="Linde D."/>
            <person name="Babiker R."/>
            <person name="Drula E."/>
            <person name="Ayuso-Fernandez I."/>
            <person name="Pacheco R."/>
            <person name="Padilla G."/>
            <person name="Ferreira P."/>
            <person name="Barriuso J."/>
            <person name="Kellner H."/>
            <person name="Castanera R."/>
            <person name="Alfaro M."/>
            <person name="Ramirez L."/>
            <person name="Pisabarro A.G."/>
            <person name="Kuo A."/>
            <person name="Tritt A."/>
            <person name="Lipzen A."/>
            <person name="He G."/>
            <person name="Yan M."/>
            <person name="Ng V."/>
            <person name="Cullen D."/>
            <person name="Martin F."/>
            <person name="Rosso M.-N."/>
            <person name="Henrissat B."/>
            <person name="Hibbett D."/>
            <person name="Martinez A.T."/>
            <person name="Grigoriev I.V."/>
        </authorList>
    </citation>
    <scope>NUCLEOTIDE SEQUENCE</scope>
    <source>
        <strain evidence="8">CBS 506.95</strain>
    </source>
</reference>
<dbReference type="Gene3D" id="2.10.110.10">
    <property type="entry name" value="Cysteine Rich Protein"/>
    <property type="match status" value="2"/>
</dbReference>
<feature type="compositionally biased region" description="Low complexity" evidence="6">
    <location>
        <begin position="638"/>
        <end position="649"/>
    </location>
</feature>
<dbReference type="Pfam" id="PF00412">
    <property type="entry name" value="LIM"/>
    <property type="match status" value="1"/>
</dbReference>
<feature type="compositionally biased region" description="Polar residues" evidence="6">
    <location>
        <begin position="626"/>
        <end position="637"/>
    </location>
</feature>
<organism evidence="8 9">
    <name type="scientific">Crepidotus variabilis</name>
    <dbReference type="NCBI Taxonomy" id="179855"/>
    <lineage>
        <taxon>Eukaryota</taxon>
        <taxon>Fungi</taxon>
        <taxon>Dikarya</taxon>
        <taxon>Basidiomycota</taxon>
        <taxon>Agaricomycotina</taxon>
        <taxon>Agaricomycetes</taxon>
        <taxon>Agaricomycetidae</taxon>
        <taxon>Agaricales</taxon>
        <taxon>Agaricineae</taxon>
        <taxon>Crepidotaceae</taxon>
        <taxon>Crepidotus</taxon>
    </lineage>
</organism>
<evidence type="ECO:0000256" key="1">
    <source>
        <dbReference type="ARBA" id="ARBA00022723"/>
    </source>
</evidence>
<keyword evidence="4 5" id="KW-0440">LIM domain</keyword>
<feature type="compositionally biased region" description="Polar residues" evidence="6">
    <location>
        <begin position="547"/>
        <end position="566"/>
    </location>
</feature>
<feature type="compositionally biased region" description="Low complexity" evidence="6">
    <location>
        <begin position="685"/>
        <end position="694"/>
    </location>
</feature>
<feature type="compositionally biased region" description="Low complexity" evidence="6">
    <location>
        <begin position="500"/>
        <end position="519"/>
    </location>
</feature>
<feature type="compositionally biased region" description="Low complexity" evidence="6">
    <location>
        <begin position="401"/>
        <end position="413"/>
    </location>
</feature>
<keyword evidence="3 5" id="KW-0862">Zinc</keyword>
<proteinExistence type="predicted"/>
<feature type="compositionally biased region" description="Gly residues" evidence="6">
    <location>
        <begin position="775"/>
        <end position="784"/>
    </location>
</feature>
<feature type="compositionally biased region" description="Low complexity" evidence="6">
    <location>
        <begin position="528"/>
        <end position="541"/>
    </location>
</feature>
<evidence type="ECO:0000256" key="6">
    <source>
        <dbReference type="SAM" id="MobiDB-lite"/>
    </source>
</evidence>
<evidence type="ECO:0000256" key="3">
    <source>
        <dbReference type="ARBA" id="ARBA00022833"/>
    </source>
</evidence>
<comment type="caution">
    <text evidence="8">The sequence shown here is derived from an EMBL/GenBank/DDBJ whole genome shotgun (WGS) entry which is preliminary data.</text>
</comment>
<evidence type="ECO:0000256" key="2">
    <source>
        <dbReference type="ARBA" id="ARBA00022737"/>
    </source>
</evidence>
<feature type="compositionally biased region" description="Polar residues" evidence="6">
    <location>
        <begin position="134"/>
        <end position="163"/>
    </location>
</feature>
<gene>
    <name evidence="8" type="ORF">CPB83DRAFT_903757</name>
</gene>
<keyword evidence="9" id="KW-1185">Reference proteome</keyword>
<keyword evidence="1 5" id="KW-0479">Metal-binding</keyword>
<dbReference type="PANTHER" id="PTHR24205:SF16">
    <property type="entry name" value="GH01042P-RELATED"/>
    <property type="match status" value="1"/>
</dbReference>
<dbReference type="PROSITE" id="PS50023">
    <property type="entry name" value="LIM_DOMAIN_2"/>
    <property type="match status" value="1"/>
</dbReference>
<dbReference type="CDD" id="cd09397">
    <property type="entry name" value="LIM1_UF1"/>
    <property type="match status" value="1"/>
</dbReference>
<feature type="compositionally biased region" description="Low complexity" evidence="6">
    <location>
        <begin position="368"/>
        <end position="388"/>
    </location>
</feature>
<feature type="region of interest" description="Disordered" evidence="6">
    <location>
        <begin position="35"/>
        <end position="316"/>
    </location>
</feature>
<feature type="compositionally biased region" description="Polar residues" evidence="6">
    <location>
        <begin position="415"/>
        <end position="455"/>
    </location>
</feature>
<dbReference type="CDD" id="cd08368">
    <property type="entry name" value="LIM"/>
    <property type="match status" value="1"/>
</dbReference>
<dbReference type="Proteomes" id="UP000807306">
    <property type="component" value="Unassembled WGS sequence"/>
</dbReference>
<feature type="region of interest" description="Disordered" evidence="6">
    <location>
        <begin position="471"/>
        <end position="793"/>
    </location>
</feature>
<evidence type="ECO:0000256" key="4">
    <source>
        <dbReference type="ARBA" id="ARBA00023038"/>
    </source>
</evidence>
<keyword evidence="2" id="KW-0677">Repeat</keyword>
<dbReference type="PROSITE" id="PS00478">
    <property type="entry name" value="LIM_DOMAIN_1"/>
    <property type="match status" value="1"/>
</dbReference>
<feature type="compositionally biased region" description="Pro residues" evidence="6">
    <location>
        <begin position="192"/>
        <end position="221"/>
    </location>
</feature>
<name>A0A9P6ENV8_9AGAR</name>
<evidence type="ECO:0000313" key="8">
    <source>
        <dbReference type="EMBL" id="KAF9532197.1"/>
    </source>
</evidence>
<sequence>MIASLLSPTSTQPKERISQLLPTVKCSTCHKPVPLTDLGEHLCSGPPPPVPPAPAPAPAPNPPRHQREGSTASSRLRINTLGRPPPSPTNQSFKSSPLAQGNRQDTSTPRPREREPTPPTAAAATAPRTRTPSNAGSNQSTPSTARPPVSFNNQETTPVQTVPSRPPFPNVPQARGTPPPMGAGPGPGQRNGPPPPNGIPFPRGPPPPGGLGGSPPGPPAIGYPQRTASAQGGGPPGPSIGYPQRTASAQGGGPPPQLGGPRAMGPGHPGPGPRMASFPPPKSDAEPPSQSMVRPEEAFVHPAERGINTKSGGEAGMAGVGRRGFAAAARAAMFVHPMHGIGGQYNRRPNAPQFLDIDVSSRPTTETPPLSAGSGHSSHSPGPTSPGFSGPPPPNQIRRTPSPSAAPPGSFGFVPTTTTPGQPSISTKPTLTLPLSNDPSHIANMNMNGTLSSPLSPRLPFFEKFKNKIPGMMSPATEVPPDTLNHNDHDNGFGVKRPRAGTTATATSSSSHTSSSKSGAGLGYLARSVSAGTGSDTSATSLRDQSRTPVVNHSANSTKPNTKTHGNGNGPKSPPSSADSGSEYSGLAYADSTDYEDDDHDLDEDKDKAPRRKNTPPPPVPPLPKTQAQAFMRSVSNSSRVQFGSVSGRSRSRSHSRSGLRMGDRTTVGGSTEGGRPSLHSRENSASSYSSATDAEGEDVGEEERRGRDVATRPGHARTRSNSSVIAQALGLSQRPPSEYGRLGGPGVHRAESRRLGRSVSGSSNGSFSARGSAVGNGGAGAGAGEEKQQKQVQIQPPLPQDAINLAAKIRKQSFDQILSSSSQAAVRLRSMSRERSAKAAASLAAGGEAGDESVLMLAGAPKAQRSNTVQGVQSPDVKPIKLPMRAQSERDSSDRGIPKRARKVRHCLKCAKSIDDGRWVQVDGGGILCEKCWKNMYLPKCRRCNLPIERQAVSSSDGQLKGKYHKECFNCHQCHTPFPDKTFYVYDGKPLCAYHYHEANDSLCAAARCGQPIEGPCAVSHTGDRYHPEHMTCEYPGYPECRERLNEYWEVDGRMLCERHAVYSSRMGSEVDTDEDGSERWGKARGAVSTRAMKRVTRFIDLANGGETPRDSLVGGLR</sequence>
<feature type="compositionally biased region" description="Polar residues" evidence="6">
    <location>
        <begin position="89"/>
        <end position="105"/>
    </location>
</feature>
<dbReference type="GO" id="GO:0046872">
    <property type="term" value="F:metal ion binding"/>
    <property type="evidence" value="ECO:0007669"/>
    <property type="project" value="UniProtKB-KW"/>
</dbReference>
<feature type="compositionally biased region" description="Pro residues" evidence="6">
    <location>
        <begin position="615"/>
        <end position="624"/>
    </location>
</feature>
<feature type="compositionally biased region" description="Pro residues" evidence="6">
    <location>
        <begin position="268"/>
        <end position="282"/>
    </location>
</feature>
<dbReference type="GO" id="GO:0003712">
    <property type="term" value="F:transcription coregulator activity"/>
    <property type="evidence" value="ECO:0007669"/>
    <property type="project" value="TreeGrafter"/>
</dbReference>
<dbReference type="InterPro" id="IPR001781">
    <property type="entry name" value="Znf_LIM"/>
</dbReference>
<dbReference type="SUPFAM" id="SSF57716">
    <property type="entry name" value="Glucocorticoid receptor-like (DNA-binding domain)"/>
    <property type="match status" value="2"/>
</dbReference>
<feature type="compositionally biased region" description="Pro residues" evidence="6">
    <location>
        <begin position="45"/>
        <end position="63"/>
    </location>
</feature>
<accession>A0A9P6ENV8</accession>
<dbReference type="EMBL" id="MU157832">
    <property type="protein sequence ID" value="KAF9532197.1"/>
    <property type="molecule type" value="Genomic_DNA"/>
</dbReference>
<dbReference type="GO" id="GO:0030695">
    <property type="term" value="F:GTPase regulator activity"/>
    <property type="evidence" value="ECO:0007669"/>
    <property type="project" value="UniProtKB-ARBA"/>
</dbReference>
<feature type="compositionally biased region" description="Acidic residues" evidence="6">
    <location>
        <begin position="593"/>
        <end position="602"/>
    </location>
</feature>
<feature type="compositionally biased region" description="Basic and acidic residues" evidence="6">
    <location>
        <begin position="294"/>
        <end position="304"/>
    </location>
</feature>
<dbReference type="PANTHER" id="PTHR24205">
    <property type="entry name" value="FOUR AND A HALF LIM DOMAINS PROTEIN"/>
    <property type="match status" value="1"/>
</dbReference>
<dbReference type="OrthoDB" id="1112565at2759"/>
<dbReference type="SMART" id="SM00132">
    <property type="entry name" value="LIM"/>
    <property type="match status" value="2"/>
</dbReference>
<feature type="region of interest" description="Disordered" evidence="6">
    <location>
        <begin position="359"/>
        <end position="455"/>
    </location>
</feature>
<evidence type="ECO:0000313" key="9">
    <source>
        <dbReference type="Proteomes" id="UP000807306"/>
    </source>
</evidence>
<dbReference type="AlphaFoldDB" id="A0A9P6ENV8"/>
<feature type="domain" description="LIM zinc-binding" evidence="7">
    <location>
        <begin position="940"/>
        <end position="1003"/>
    </location>
</feature>
<evidence type="ECO:0000256" key="5">
    <source>
        <dbReference type="PROSITE-ProRule" id="PRU00125"/>
    </source>
</evidence>
<dbReference type="GO" id="GO:0005634">
    <property type="term" value="C:nucleus"/>
    <property type="evidence" value="ECO:0007669"/>
    <property type="project" value="TreeGrafter"/>
</dbReference>
<feature type="compositionally biased region" description="Low complexity" evidence="6">
    <location>
        <begin position="758"/>
        <end position="774"/>
    </location>
</feature>
<feature type="compositionally biased region" description="Low complexity" evidence="6">
    <location>
        <begin position="120"/>
        <end position="133"/>
    </location>
</feature>
<protein>
    <recommendedName>
        <fullName evidence="7">LIM zinc-binding domain-containing protein</fullName>
    </recommendedName>
</protein>
<evidence type="ECO:0000259" key="7">
    <source>
        <dbReference type="PROSITE" id="PS50023"/>
    </source>
</evidence>